<protein>
    <recommendedName>
        <fullName evidence="3">PH domain-containing protein</fullName>
    </recommendedName>
</protein>
<comment type="caution">
    <text evidence="1">The sequence shown here is derived from an EMBL/GenBank/DDBJ whole genome shotgun (WGS) entry which is preliminary data.</text>
</comment>
<evidence type="ECO:0000313" key="2">
    <source>
        <dbReference type="Proteomes" id="UP001185899"/>
    </source>
</evidence>
<keyword evidence="2" id="KW-1185">Reference proteome</keyword>
<dbReference type="Proteomes" id="UP001185899">
    <property type="component" value="Unassembled WGS sequence"/>
</dbReference>
<organism evidence="1 2">
    <name type="scientific">Rhodococcus cercidiphylli</name>
    <dbReference type="NCBI Taxonomy" id="489916"/>
    <lineage>
        <taxon>Bacteria</taxon>
        <taxon>Bacillati</taxon>
        <taxon>Actinomycetota</taxon>
        <taxon>Actinomycetes</taxon>
        <taxon>Mycobacteriales</taxon>
        <taxon>Nocardiaceae</taxon>
        <taxon>Rhodococcus</taxon>
    </lineage>
</organism>
<dbReference type="RefSeq" id="WP_317549402.1">
    <property type="nucleotide sequence ID" value="NZ_JAWLKE010000008.1"/>
</dbReference>
<proteinExistence type="predicted"/>
<gene>
    <name evidence="1" type="ORF">R3P95_21225</name>
</gene>
<accession>A0ABU4B3L1</accession>
<dbReference type="EMBL" id="JAWLKE010000008">
    <property type="protein sequence ID" value="MDV6233084.1"/>
    <property type="molecule type" value="Genomic_DNA"/>
</dbReference>
<name>A0ABU4B3L1_9NOCA</name>
<reference evidence="1 2" key="1">
    <citation type="submission" date="2023-10" db="EMBL/GenBank/DDBJ databases">
        <title>Development of a sustainable strategy for remediation of hydrocarbon-contaminated territories based on the waste exchange concept.</title>
        <authorList>
            <person name="Krivoruchko A."/>
        </authorList>
    </citation>
    <scope>NUCLEOTIDE SEQUENCE [LARGE SCALE GENOMIC DNA]</scope>
    <source>
        <strain evidence="1 2">IEGM 1322</strain>
    </source>
</reference>
<evidence type="ECO:0000313" key="1">
    <source>
        <dbReference type="EMBL" id="MDV6233084.1"/>
    </source>
</evidence>
<sequence length="162" mass="18453">MIVSSLSICVIAMGFTSGGVGWVLAAMGLSMASFLIPILLRSIRNGYLELSDDGIRHRGWAFDIQVPWVDVRDTAVVVESYPLVLVRVDEMAKMNRRFTTLLWRIEIMPKGQYIELDCRRFDVRPVALEQWIRFYIDNPEVRVELGTDAAAKRLTSFGEQRA</sequence>
<evidence type="ECO:0008006" key="3">
    <source>
        <dbReference type="Google" id="ProtNLM"/>
    </source>
</evidence>